<feature type="repeat" description="ANK" evidence="3">
    <location>
        <begin position="756"/>
        <end position="788"/>
    </location>
</feature>
<dbReference type="SUPFAM" id="SSF48403">
    <property type="entry name" value="Ankyrin repeat"/>
    <property type="match status" value="3"/>
</dbReference>
<feature type="repeat" description="ANK" evidence="3">
    <location>
        <begin position="879"/>
        <end position="911"/>
    </location>
</feature>
<evidence type="ECO:0000256" key="2">
    <source>
        <dbReference type="ARBA" id="ARBA00023043"/>
    </source>
</evidence>
<dbReference type="Pfam" id="PF24883">
    <property type="entry name" value="NPHP3_N"/>
    <property type="match status" value="1"/>
</dbReference>
<dbReference type="PRINTS" id="PR01415">
    <property type="entry name" value="ANKYRIN"/>
</dbReference>
<dbReference type="Pfam" id="PF00023">
    <property type="entry name" value="Ank"/>
    <property type="match status" value="3"/>
</dbReference>
<protein>
    <recommendedName>
        <fullName evidence="5">Nephrocystin 3-like N-terminal domain-containing protein</fullName>
    </recommendedName>
</protein>
<feature type="domain" description="Nephrocystin 3-like N-terminal" evidence="5">
    <location>
        <begin position="195"/>
        <end position="373"/>
    </location>
</feature>
<feature type="coiled-coil region" evidence="4">
    <location>
        <begin position="120"/>
        <end position="154"/>
    </location>
</feature>
<dbReference type="Pfam" id="PF12796">
    <property type="entry name" value="Ank_2"/>
    <property type="match status" value="6"/>
</dbReference>
<dbReference type="EMBL" id="FJOG01000003">
    <property type="protein sequence ID" value="CZR53498.1"/>
    <property type="molecule type" value="Genomic_DNA"/>
</dbReference>
<proteinExistence type="predicted"/>
<dbReference type="InterPro" id="IPR036770">
    <property type="entry name" value="Ankyrin_rpt-contain_sf"/>
</dbReference>
<dbReference type="InterPro" id="IPR027417">
    <property type="entry name" value="P-loop_NTPase"/>
</dbReference>
<feature type="repeat" description="ANK" evidence="3">
    <location>
        <begin position="912"/>
        <end position="945"/>
    </location>
</feature>
<feature type="repeat" description="ANK" evidence="3">
    <location>
        <begin position="1301"/>
        <end position="1333"/>
    </location>
</feature>
<feature type="repeat" description="ANK" evidence="3">
    <location>
        <begin position="1416"/>
        <end position="1448"/>
    </location>
</feature>
<accession>A0A1L7WL55</accession>
<evidence type="ECO:0000259" key="5">
    <source>
        <dbReference type="Pfam" id="PF24883"/>
    </source>
</evidence>
<evidence type="ECO:0000256" key="1">
    <source>
        <dbReference type="ARBA" id="ARBA00022737"/>
    </source>
</evidence>
<evidence type="ECO:0000313" key="6">
    <source>
        <dbReference type="EMBL" id="CZR53498.1"/>
    </source>
</evidence>
<feature type="repeat" description="ANK" evidence="3">
    <location>
        <begin position="1101"/>
        <end position="1125"/>
    </location>
</feature>
<feature type="repeat" description="ANK" evidence="3">
    <location>
        <begin position="1269"/>
        <end position="1301"/>
    </location>
</feature>
<sequence>MEQYDSLAKGLDRISDIICRFTVIERLYRQPDVRTLSADMAASFEVNATKLYSQVLKYQAQVVCRSPLAVVQIGRDMLRLDEWDKLLGDILSAEEECLRQTGVIDSAMLHKAFEDMHVHQNELLKAFESQRENLETLQKKQDQTLEEVKAVRSEQKEWHASDEESECLRSLYAWTPVSGLDYESDKDLNPRPIPGTCKWFLEDSRYKTWLDAKGSSILWVSAGPGCGKSVLSKLLVDRFQSVYAQESHTICYFFFKDISDRRRSIACALRAILHQLFTNKTSLLGHAMDDFKNKGSSSTTDFSILWKIFTKAAADPNCSEIICVVDALDESEQLRHGGLDGQAMLIGKLTELYSGSGIYDTAPMKLKFIVTSRPYLKIERMFYELTSKLPTVRFDGDEETKNIRADIDLVIEHRIKRMLWLKEHVKTALVNRLTGTENRTYLWVHLIFPSIERSTETTEVELLKVISTLPRTVEEAYEEILKQSSDREKARKLLHIVIAANRSLTIAEMNVAMVVADGAKSEEDLKLRLDQEDDFRTKVTNLCGLFVRVIGQNIYLVHQTAKEFLEAPLEPSTHVVSSSDKWKHSLEPRESNLTIAKICISYLQFALDSHPLLIDDGADYWEVRKEINRYLKDHHFLDYAAKNWVAHFRGAGSEFAVLDSIMTVCDTQSQRFRTWFQVYWTTQYSLCPQQLTDIMVGSYFGLEVMVQRLLMRAVELDPRDDGGRTPLSWATGNGHVAVVQLLIKQDSLELNSKDHNGRTPLSWASVAGEEAVVRLLLQRGANIQIKDEKNLSALHWAVEYGHEGTIRLLLGRADDIAVGDDREPRLLYSTADVGYESLMRQLLKEGVDLTLFRTVESGNRRAVRLLADAGANIEAKCLGKHTALLEAVLRGHEEVVSLLLQNGADIKAKDSDGKTVLHLAANSVRNRGLIQLLLDNGADAKVKDTYGQTALHTAARSGNEVAAGLLVGLQDVNINESDNYGQTPLRLGAATGSEGIVQLLLKQDDVDLKSKDSGGDTVLLAAIGGEVVEENEHGTTFRRGQNVRMRGTVMQLLLERNDVEPNAINSIGRTALLQAASDGDANMVRLLLERDDINLNATDNSGWTALTSAAFWGKTEVVRVLLERGGVKQDVTDNEGRTALIHAARRGDEEMVRLLLPKAVKGVEGETALREAAWNGKEAIVHLLLDHMYEGSNVDEKSRSEHWLATAQLPRAIESGDEAAVQMLIENGADLQANPRSEQTALMSAAERGYDKITRLLLDNGANIEASESGRTALHLAAGAGHLSVVKLLVENGAAIDKDSASGTALSLAAKGGHEAVVRLLLDKRASMESEEWTALHWAAWHGYKEMVQLLVENGADVEAKSPPEGPEGGTESPHDGSTALCLAAWKCHNERSQRHLEIVRLLAQSGADATAARCDGSTALHLMALEGHNTLVRLLMEKGAKIDVQDSKGRTALQNAAERGHEATVRLLLELGAKPIDVGGIQRSQAVTREDFKAAVEVIKKWPGVPSLEV</sequence>
<dbReference type="PANTHER" id="PTHR24198:SF165">
    <property type="entry name" value="ANKYRIN REPEAT-CONTAINING PROTEIN-RELATED"/>
    <property type="match status" value="1"/>
</dbReference>
<evidence type="ECO:0000256" key="4">
    <source>
        <dbReference type="SAM" id="Coils"/>
    </source>
</evidence>
<dbReference type="InterPro" id="IPR056884">
    <property type="entry name" value="NPHP3-like_N"/>
</dbReference>
<dbReference type="SUPFAM" id="SSF52540">
    <property type="entry name" value="P-loop containing nucleoside triphosphate hydrolases"/>
    <property type="match status" value="1"/>
</dbReference>
<feature type="repeat" description="ANK" evidence="3">
    <location>
        <begin position="1237"/>
        <end position="1269"/>
    </location>
</feature>
<feature type="repeat" description="ANK" evidence="3">
    <location>
        <begin position="1135"/>
        <end position="1156"/>
    </location>
</feature>
<dbReference type="STRING" id="576137.A0A1L7WL55"/>
<feature type="repeat" description="ANK" evidence="3">
    <location>
        <begin position="1331"/>
        <end position="1363"/>
    </location>
</feature>
<keyword evidence="4" id="KW-0175">Coiled coil</keyword>
<feature type="repeat" description="ANK" evidence="3">
    <location>
        <begin position="1449"/>
        <end position="1474"/>
    </location>
</feature>
<keyword evidence="7" id="KW-1185">Reference proteome</keyword>
<dbReference type="GO" id="GO:0005737">
    <property type="term" value="C:cytoplasm"/>
    <property type="evidence" value="ECO:0007669"/>
    <property type="project" value="TreeGrafter"/>
</dbReference>
<reference evidence="6 7" key="1">
    <citation type="submission" date="2016-03" db="EMBL/GenBank/DDBJ databases">
        <authorList>
            <person name="Ploux O."/>
        </authorList>
    </citation>
    <scope>NUCLEOTIDE SEQUENCE [LARGE SCALE GENOMIC DNA]</scope>
    <source>
        <strain evidence="6 7">UAMH 11012</strain>
    </source>
</reference>
<dbReference type="SMART" id="SM00248">
    <property type="entry name" value="ANK"/>
    <property type="match status" value="19"/>
</dbReference>
<name>A0A1L7WL55_9HELO</name>
<feature type="repeat" description="ANK" evidence="3">
    <location>
        <begin position="722"/>
        <end position="744"/>
    </location>
</feature>
<organism evidence="6 7">
    <name type="scientific">Phialocephala subalpina</name>
    <dbReference type="NCBI Taxonomy" id="576137"/>
    <lineage>
        <taxon>Eukaryota</taxon>
        <taxon>Fungi</taxon>
        <taxon>Dikarya</taxon>
        <taxon>Ascomycota</taxon>
        <taxon>Pezizomycotina</taxon>
        <taxon>Leotiomycetes</taxon>
        <taxon>Helotiales</taxon>
        <taxon>Mollisiaceae</taxon>
        <taxon>Phialocephala</taxon>
        <taxon>Phialocephala fortinii species complex</taxon>
    </lineage>
</organism>
<dbReference type="OrthoDB" id="163438at2759"/>
<dbReference type="PROSITE" id="PS50297">
    <property type="entry name" value="ANK_REP_REGION"/>
    <property type="match status" value="11"/>
</dbReference>
<gene>
    <name evidence="6" type="ORF">PAC_03377</name>
</gene>
<dbReference type="PANTHER" id="PTHR24198">
    <property type="entry name" value="ANKYRIN REPEAT AND PROTEIN KINASE DOMAIN-CONTAINING PROTEIN"/>
    <property type="match status" value="1"/>
</dbReference>
<dbReference type="Gene3D" id="3.40.50.300">
    <property type="entry name" value="P-loop containing nucleotide triphosphate hydrolases"/>
    <property type="match status" value="1"/>
</dbReference>
<evidence type="ECO:0000313" key="7">
    <source>
        <dbReference type="Proteomes" id="UP000184330"/>
    </source>
</evidence>
<dbReference type="PROSITE" id="PS50088">
    <property type="entry name" value="ANK_REPEAT"/>
    <property type="match status" value="13"/>
</dbReference>
<dbReference type="Gene3D" id="1.25.40.20">
    <property type="entry name" value="Ankyrin repeat-containing domain"/>
    <property type="match status" value="8"/>
</dbReference>
<feature type="repeat" description="ANK" evidence="3">
    <location>
        <begin position="789"/>
        <end position="821"/>
    </location>
</feature>
<keyword evidence="2 3" id="KW-0040">ANK repeat</keyword>
<keyword evidence="1" id="KW-0677">Repeat</keyword>
<dbReference type="Proteomes" id="UP000184330">
    <property type="component" value="Unassembled WGS sequence"/>
</dbReference>
<evidence type="ECO:0000256" key="3">
    <source>
        <dbReference type="PROSITE-ProRule" id="PRU00023"/>
    </source>
</evidence>
<dbReference type="InterPro" id="IPR002110">
    <property type="entry name" value="Ankyrin_rpt"/>
</dbReference>